<dbReference type="InterPro" id="IPR029058">
    <property type="entry name" value="AB_hydrolase_fold"/>
</dbReference>
<gene>
    <name evidence="2" type="ORF">K8I29_10090</name>
</gene>
<protein>
    <submittedName>
        <fullName evidence="2">Alpha/beta hydrolase</fullName>
    </submittedName>
</protein>
<dbReference type="Gene3D" id="3.40.50.1820">
    <property type="entry name" value="alpha/beta hydrolase"/>
    <property type="match status" value="1"/>
</dbReference>
<accession>A0A953LX29</accession>
<dbReference type="GO" id="GO:0016787">
    <property type="term" value="F:hydrolase activity"/>
    <property type="evidence" value="ECO:0007669"/>
    <property type="project" value="UniProtKB-KW"/>
</dbReference>
<proteinExistence type="predicted"/>
<evidence type="ECO:0000313" key="2">
    <source>
        <dbReference type="EMBL" id="MBZ0156541.1"/>
    </source>
</evidence>
<keyword evidence="2" id="KW-0378">Hydrolase</keyword>
<dbReference type="AlphaFoldDB" id="A0A953LX29"/>
<dbReference type="SUPFAM" id="SSF53474">
    <property type="entry name" value="alpha/beta-Hydrolases"/>
    <property type="match status" value="1"/>
</dbReference>
<reference evidence="2" key="1">
    <citation type="journal article" date="2021" name="bioRxiv">
        <title>Unraveling nitrogen, sulfur and carbon metabolic pathways and microbial community transcriptional responses to substrate deprivation and toxicity stresses in a bioreactor mimicking anoxic brackish coastal sediment conditions.</title>
        <authorList>
            <person name="Martins P.D."/>
            <person name="Echeveste M.J."/>
            <person name="Arshad A."/>
            <person name="Kurth J."/>
            <person name="Ouboter H."/>
            <person name="Jetten M.S.M."/>
            <person name="Welte C.U."/>
        </authorList>
    </citation>
    <scope>NUCLEOTIDE SEQUENCE</scope>
    <source>
        <strain evidence="2">MAG_39</strain>
    </source>
</reference>
<dbReference type="EMBL" id="JAIOIV010000078">
    <property type="protein sequence ID" value="MBZ0156541.1"/>
    <property type="molecule type" value="Genomic_DNA"/>
</dbReference>
<evidence type="ECO:0000313" key="3">
    <source>
        <dbReference type="Proteomes" id="UP000705867"/>
    </source>
</evidence>
<evidence type="ECO:0000259" key="1">
    <source>
        <dbReference type="Pfam" id="PF08386"/>
    </source>
</evidence>
<sequence length="93" mass="10276">MIWDYAAAGPRVTVETVRYALHDRIEEKLPFLRVPVLVVCGSKDPLVPLRWAKHVVSLLPEGSLTVIPGKGHALVYSAPGELVKALCPFLYIQ</sequence>
<dbReference type="Pfam" id="PF08386">
    <property type="entry name" value="Abhydrolase_4"/>
    <property type="match status" value="1"/>
</dbReference>
<name>A0A953LX29_9BACT</name>
<dbReference type="Proteomes" id="UP000705867">
    <property type="component" value="Unassembled WGS sequence"/>
</dbReference>
<comment type="caution">
    <text evidence="2">The sequence shown here is derived from an EMBL/GenBank/DDBJ whole genome shotgun (WGS) entry which is preliminary data.</text>
</comment>
<dbReference type="InterPro" id="IPR013595">
    <property type="entry name" value="Pept_S33_TAP-like_C"/>
</dbReference>
<feature type="domain" description="Peptidase S33 tripeptidyl aminopeptidase-like C-terminal" evidence="1">
    <location>
        <begin position="33"/>
        <end position="76"/>
    </location>
</feature>
<organism evidence="2 3">
    <name type="scientific">Candidatus Nitrobium versatile</name>
    <dbReference type="NCBI Taxonomy" id="2884831"/>
    <lineage>
        <taxon>Bacteria</taxon>
        <taxon>Pseudomonadati</taxon>
        <taxon>Nitrospirota</taxon>
        <taxon>Nitrospiria</taxon>
        <taxon>Nitrospirales</taxon>
        <taxon>Nitrospiraceae</taxon>
        <taxon>Candidatus Nitrobium</taxon>
    </lineage>
</organism>
<reference evidence="2" key="2">
    <citation type="submission" date="2021-08" db="EMBL/GenBank/DDBJ databases">
        <authorList>
            <person name="Dalcin Martins P."/>
        </authorList>
    </citation>
    <scope>NUCLEOTIDE SEQUENCE</scope>
    <source>
        <strain evidence="2">MAG_39</strain>
    </source>
</reference>